<gene>
    <name evidence="4" type="ORF">EV420DRAFT_1650350</name>
</gene>
<evidence type="ECO:0000256" key="1">
    <source>
        <dbReference type="ARBA" id="ARBA00022741"/>
    </source>
</evidence>
<dbReference type="GO" id="GO:0005524">
    <property type="term" value="F:ATP binding"/>
    <property type="evidence" value="ECO:0007669"/>
    <property type="project" value="UniProtKB-KW"/>
</dbReference>
<dbReference type="InterPro" id="IPR003439">
    <property type="entry name" value="ABC_transporter-like_ATP-bd"/>
</dbReference>
<protein>
    <submittedName>
        <fullName evidence="4">P-loop containing nucleoside triphosphate hydrolase protein</fullName>
    </submittedName>
</protein>
<accession>A0AA39JFJ0</accession>
<dbReference type="GeneID" id="85361983"/>
<dbReference type="SMART" id="SM00382">
    <property type="entry name" value="AAA"/>
    <property type="match status" value="1"/>
</dbReference>
<sequence>MLRLTAKDDQSKIETIALGVWKVSYLKNTPFNVRKQISDLGAAFPYFQRLALEVYSLEPMLAILFVLNKLWKGVEGALLLYFSSRILRIIEIGLIEGVPDTGAILNAVAARIACVVLAAILHWASEQVIPTLKTRITTHFELYLMQAQLRIDVPTSQEPRSKIRASSYNAWTSFEGVVDFVTQIMKAFSQFTLILQTSQLRPVFLSLSGRSLWDTHNEHRKRMKALNVMTTPGYRSEVLAGDLIGYIINEYKKAAALLGGLSDDWAPNQYMNRKSPMWQIATSLMGDLPVVYCAIVSILHPEKLSLSSIAILQQSSQTLEWTLQLLSMNINSFRKQYQEIKNVYDSAQLTTNIQDGNVSYPRTGEEELRGMSFELRDVSFTYPGSQNTKPALSNINLSIKSGQLVVIVGANGSGKSTILKLLTRFYDPSSSPDSILVGGIPISRYRIADLRRATATLTQDHSLFPLSLGENIGLGYPERTWDAGMVDRAAEMGGATHCLGKLEKGKNTKLDTGNEAYGHNVPDEPSHPLQCELEKLQKNISLSGGETQRIVAARTFMRFESGSVNLVTVDEPSSALDPEGEAALFRNLIRVREGKTMIFVTHRFGHLTKHADIVVCMKDGTIAEAGTHEELIHRDGEYAKLYNIQASAFFKPECM</sequence>
<dbReference type="PANTHER" id="PTHR43394:SF1">
    <property type="entry name" value="ATP-BINDING CASSETTE SUB-FAMILY B MEMBER 10, MITOCHONDRIAL"/>
    <property type="match status" value="1"/>
</dbReference>
<dbReference type="GO" id="GO:0015421">
    <property type="term" value="F:ABC-type oligopeptide transporter activity"/>
    <property type="evidence" value="ECO:0007669"/>
    <property type="project" value="TreeGrafter"/>
</dbReference>
<dbReference type="InterPro" id="IPR003593">
    <property type="entry name" value="AAA+_ATPase"/>
</dbReference>
<keyword evidence="4" id="KW-0378">Hydrolase</keyword>
<evidence type="ECO:0000313" key="4">
    <source>
        <dbReference type="EMBL" id="KAK0440861.1"/>
    </source>
</evidence>
<dbReference type="GO" id="GO:0016887">
    <property type="term" value="F:ATP hydrolysis activity"/>
    <property type="evidence" value="ECO:0007669"/>
    <property type="project" value="InterPro"/>
</dbReference>
<organism evidence="4 5">
    <name type="scientific">Armillaria tabescens</name>
    <name type="common">Ringless honey mushroom</name>
    <name type="synonym">Agaricus tabescens</name>
    <dbReference type="NCBI Taxonomy" id="1929756"/>
    <lineage>
        <taxon>Eukaryota</taxon>
        <taxon>Fungi</taxon>
        <taxon>Dikarya</taxon>
        <taxon>Basidiomycota</taxon>
        <taxon>Agaricomycotina</taxon>
        <taxon>Agaricomycetes</taxon>
        <taxon>Agaricomycetidae</taxon>
        <taxon>Agaricales</taxon>
        <taxon>Marasmiineae</taxon>
        <taxon>Physalacriaceae</taxon>
        <taxon>Desarmillaria</taxon>
    </lineage>
</organism>
<dbReference type="Pfam" id="PF00005">
    <property type="entry name" value="ABC_tran"/>
    <property type="match status" value="1"/>
</dbReference>
<name>A0AA39JFJ0_ARMTA</name>
<keyword evidence="1" id="KW-0547">Nucleotide-binding</keyword>
<evidence type="ECO:0000256" key="2">
    <source>
        <dbReference type="ARBA" id="ARBA00022840"/>
    </source>
</evidence>
<dbReference type="RefSeq" id="XP_060323716.1">
    <property type="nucleotide sequence ID" value="XM_060478435.1"/>
</dbReference>
<dbReference type="InterPro" id="IPR027417">
    <property type="entry name" value="P-loop_NTPase"/>
</dbReference>
<feature type="domain" description="ABC transporter" evidence="3">
    <location>
        <begin position="373"/>
        <end position="644"/>
    </location>
</feature>
<dbReference type="EMBL" id="JAUEPS010000074">
    <property type="protein sequence ID" value="KAK0440861.1"/>
    <property type="molecule type" value="Genomic_DNA"/>
</dbReference>
<comment type="caution">
    <text evidence="4">The sequence shown here is derived from an EMBL/GenBank/DDBJ whole genome shotgun (WGS) entry which is preliminary data.</text>
</comment>
<dbReference type="InterPro" id="IPR039421">
    <property type="entry name" value="Type_1_exporter"/>
</dbReference>
<dbReference type="Gene3D" id="3.40.50.300">
    <property type="entry name" value="P-loop containing nucleotide triphosphate hydrolases"/>
    <property type="match status" value="1"/>
</dbReference>
<dbReference type="SUPFAM" id="SSF52540">
    <property type="entry name" value="P-loop containing nucleoside triphosphate hydrolases"/>
    <property type="match status" value="1"/>
</dbReference>
<evidence type="ECO:0000259" key="3">
    <source>
        <dbReference type="PROSITE" id="PS50893"/>
    </source>
</evidence>
<reference evidence="4" key="1">
    <citation type="submission" date="2023-06" db="EMBL/GenBank/DDBJ databases">
        <authorList>
            <consortium name="Lawrence Berkeley National Laboratory"/>
            <person name="Ahrendt S."/>
            <person name="Sahu N."/>
            <person name="Indic B."/>
            <person name="Wong-Bajracharya J."/>
            <person name="Merenyi Z."/>
            <person name="Ke H.-M."/>
            <person name="Monk M."/>
            <person name="Kocsube S."/>
            <person name="Drula E."/>
            <person name="Lipzen A."/>
            <person name="Balint B."/>
            <person name="Henrissat B."/>
            <person name="Andreopoulos B."/>
            <person name="Martin F.M."/>
            <person name="Harder C.B."/>
            <person name="Rigling D."/>
            <person name="Ford K.L."/>
            <person name="Foster G.D."/>
            <person name="Pangilinan J."/>
            <person name="Papanicolaou A."/>
            <person name="Barry K."/>
            <person name="LaButti K."/>
            <person name="Viragh M."/>
            <person name="Koriabine M."/>
            <person name="Yan M."/>
            <person name="Riley R."/>
            <person name="Champramary S."/>
            <person name="Plett K.L."/>
            <person name="Tsai I.J."/>
            <person name="Slot J."/>
            <person name="Sipos G."/>
            <person name="Plett J."/>
            <person name="Nagy L.G."/>
            <person name="Grigoriev I.V."/>
        </authorList>
    </citation>
    <scope>NUCLEOTIDE SEQUENCE</scope>
    <source>
        <strain evidence="4">CCBAS 213</strain>
    </source>
</reference>
<keyword evidence="5" id="KW-1185">Reference proteome</keyword>
<proteinExistence type="predicted"/>
<dbReference type="AlphaFoldDB" id="A0AA39JFJ0"/>
<dbReference type="PROSITE" id="PS50893">
    <property type="entry name" value="ABC_TRANSPORTER_2"/>
    <property type="match status" value="1"/>
</dbReference>
<evidence type="ECO:0000313" key="5">
    <source>
        <dbReference type="Proteomes" id="UP001175211"/>
    </source>
</evidence>
<dbReference type="Proteomes" id="UP001175211">
    <property type="component" value="Unassembled WGS sequence"/>
</dbReference>
<dbReference type="PANTHER" id="PTHR43394">
    <property type="entry name" value="ATP-DEPENDENT PERMEASE MDL1, MITOCHONDRIAL"/>
    <property type="match status" value="1"/>
</dbReference>
<keyword evidence="2" id="KW-0067">ATP-binding</keyword>